<name>R4X6H7_TAPDE</name>
<keyword evidence="6" id="KW-1185">Reference proteome</keyword>
<dbReference type="GO" id="GO:0002188">
    <property type="term" value="P:translation reinitiation"/>
    <property type="evidence" value="ECO:0007669"/>
    <property type="project" value="TreeGrafter"/>
</dbReference>
<evidence type="ECO:0000256" key="2">
    <source>
        <dbReference type="ARBA" id="ARBA00011742"/>
    </source>
</evidence>
<evidence type="ECO:0000259" key="4">
    <source>
        <dbReference type="PROSITE" id="PS50296"/>
    </source>
</evidence>
<dbReference type="GO" id="GO:0003729">
    <property type="term" value="F:mRNA binding"/>
    <property type="evidence" value="ECO:0007669"/>
    <property type="project" value="TreeGrafter"/>
</dbReference>
<evidence type="ECO:0000313" key="6">
    <source>
        <dbReference type="Proteomes" id="UP000013776"/>
    </source>
</evidence>
<dbReference type="InterPro" id="IPR001950">
    <property type="entry name" value="SUI1"/>
</dbReference>
<sequence length="179" mass="20459">MAEVEQPQVDSAPRVAPIYCGVCSLPPEYCEFQPTIAKCKEWLEAHHDDLFQKLFAGVELTEKQQKTTEKHEAKQKRAEEKKMQSKVLIKRIERTKRKYVTGVFGLEVFGIDLKAAAKKFANKFATGASVSKNNQNQDEIIVQGDVSDEIFDFITEEKFFKAVPEDNIDCIEEKRKSVK</sequence>
<proteinExistence type="inferred from homology"/>
<dbReference type="InterPro" id="IPR036877">
    <property type="entry name" value="SUI1_dom_sf"/>
</dbReference>
<dbReference type="STRING" id="1097556.R4X6H7"/>
<dbReference type="PROSITE" id="PS50296">
    <property type="entry name" value="SUI1"/>
    <property type="match status" value="1"/>
</dbReference>
<dbReference type="Pfam" id="PF01253">
    <property type="entry name" value="SUI1"/>
    <property type="match status" value="1"/>
</dbReference>
<dbReference type="eggNOG" id="KOG3239">
    <property type="taxonomic scope" value="Eukaryota"/>
</dbReference>
<protein>
    <recommendedName>
        <fullName evidence="3">Translation machinery-associated protein 22</fullName>
    </recommendedName>
</protein>
<dbReference type="AlphaFoldDB" id="R4X6H7"/>
<organism evidence="5 6">
    <name type="scientific">Taphrina deformans (strain PYCC 5710 / ATCC 11124 / CBS 356.35 / IMI 108563 / JCM 9778 / NBRC 8474)</name>
    <name type="common">Peach leaf curl fungus</name>
    <name type="synonym">Lalaria deformans</name>
    <dbReference type="NCBI Taxonomy" id="1097556"/>
    <lineage>
        <taxon>Eukaryota</taxon>
        <taxon>Fungi</taxon>
        <taxon>Dikarya</taxon>
        <taxon>Ascomycota</taxon>
        <taxon>Taphrinomycotina</taxon>
        <taxon>Taphrinomycetes</taxon>
        <taxon>Taphrinales</taxon>
        <taxon>Taphrinaceae</taxon>
        <taxon>Taphrina</taxon>
    </lineage>
</organism>
<dbReference type="EMBL" id="CAHR02000005">
    <property type="protein sequence ID" value="CCG80705.1"/>
    <property type="molecule type" value="Genomic_DNA"/>
</dbReference>
<dbReference type="GO" id="GO:0001731">
    <property type="term" value="P:formation of translation preinitiation complex"/>
    <property type="evidence" value="ECO:0007669"/>
    <property type="project" value="TreeGrafter"/>
</dbReference>
<evidence type="ECO:0000256" key="1">
    <source>
        <dbReference type="ARBA" id="ARBA00007514"/>
    </source>
</evidence>
<dbReference type="Pfam" id="PF21023">
    <property type="entry name" value="DENR_N"/>
    <property type="match status" value="1"/>
</dbReference>
<dbReference type="Gene3D" id="3.30.780.10">
    <property type="entry name" value="SUI1-like domain"/>
    <property type="match status" value="1"/>
</dbReference>
<comment type="subunit">
    <text evidence="2">Interacts with the 40S ribosomal subunit.</text>
</comment>
<dbReference type="CDD" id="cd11607">
    <property type="entry name" value="DENR_C"/>
    <property type="match status" value="1"/>
</dbReference>
<dbReference type="InterPro" id="IPR046447">
    <property type="entry name" value="DENR_C"/>
</dbReference>
<evidence type="ECO:0000256" key="3">
    <source>
        <dbReference type="ARBA" id="ARBA00020058"/>
    </source>
</evidence>
<feature type="domain" description="SUI1" evidence="4">
    <location>
        <begin position="87"/>
        <end position="158"/>
    </location>
</feature>
<gene>
    <name evidence="5" type="ORF">TAPDE_000252</name>
</gene>
<dbReference type="OrthoDB" id="277199at2759"/>
<evidence type="ECO:0000313" key="5">
    <source>
        <dbReference type="EMBL" id="CCG80705.1"/>
    </source>
</evidence>
<dbReference type="InterPro" id="IPR048517">
    <property type="entry name" value="DENR_N"/>
</dbReference>
<dbReference type="SUPFAM" id="SSF55159">
    <property type="entry name" value="eIF1-like"/>
    <property type="match status" value="1"/>
</dbReference>
<comment type="similarity">
    <text evidence="1">Belongs to the DENR family.</text>
</comment>
<reference evidence="5 6" key="1">
    <citation type="journal article" date="2013" name="MBio">
        <title>Genome sequencing of the plant pathogen Taphrina deformans, the causal agent of peach leaf curl.</title>
        <authorList>
            <person name="Cisse O.H."/>
            <person name="Almeida J.M.G.C.F."/>
            <person name="Fonseca A."/>
            <person name="Kumar A.A."/>
            <person name="Salojaervi J."/>
            <person name="Overmyer K."/>
            <person name="Hauser P.M."/>
            <person name="Pagni M."/>
        </authorList>
    </citation>
    <scope>NUCLEOTIDE SEQUENCE [LARGE SCALE GENOMIC DNA]</scope>
    <source>
        <strain evidence="6">PYCC 5710 / ATCC 11124 / CBS 356.35 / IMI 108563 / JCM 9778 / NBRC 8474</strain>
    </source>
</reference>
<dbReference type="GO" id="GO:0003743">
    <property type="term" value="F:translation initiation factor activity"/>
    <property type="evidence" value="ECO:0007669"/>
    <property type="project" value="InterPro"/>
</dbReference>
<dbReference type="VEuPathDB" id="FungiDB:TAPDE_000252"/>
<dbReference type="Proteomes" id="UP000013776">
    <property type="component" value="Unassembled WGS sequence"/>
</dbReference>
<dbReference type="PANTHER" id="PTHR12789:SF0">
    <property type="entry name" value="DENSITY-REGULATED PROTEIN"/>
    <property type="match status" value="1"/>
</dbReference>
<accession>R4X6H7</accession>
<dbReference type="PANTHER" id="PTHR12789">
    <property type="entry name" value="DENSITY-REGULATED PROTEIN HOMOLOG"/>
    <property type="match status" value="1"/>
</dbReference>
<comment type="caution">
    <text evidence="5">The sequence shown here is derived from an EMBL/GenBank/DDBJ whole genome shotgun (WGS) entry which is preliminary data.</text>
</comment>
<dbReference type="InterPro" id="IPR050318">
    <property type="entry name" value="DENR/SUI1_TIF"/>
</dbReference>